<proteinExistence type="predicted"/>
<evidence type="ECO:0000313" key="1">
    <source>
        <dbReference type="EMBL" id="OPX46346.1"/>
    </source>
</evidence>
<dbReference type="STRING" id="48256.CLHUN_01620"/>
<evidence type="ECO:0000313" key="2">
    <source>
        <dbReference type="Proteomes" id="UP000191554"/>
    </source>
</evidence>
<accession>A0A1V4SSA6</accession>
<reference evidence="1 2" key="1">
    <citation type="submission" date="2017-03" db="EMBL/GenBank/DDBJ databases">
        <title>Genome sequence of Clostridium hungatei DSM 14427.</title>
        <authorList>
            <person name="Poehlein A."/>
            <person name="Daniel R."/>
        </authorList>
    </citation>
    <scope>NUCLEOTIDE SEQUENCE [LARGE SCALE GENOMIC DNA]</scope>
    <source>
        <strain evidence="1 2">DSM 14427</strain>
    </source>
</reference>
<protein>
    <submittedName>
        <fullName evidence="1">Uncharacterized protein</fullName>
    </submittedName>
</protein>
<dbReference type="Proteomes" id="UP000191554">
    <property type="component" value="Unassembled WGS sequence"/>
</dbReference>
<dbReference type="AlphaFoldDB" id="A0A1V4SSA6"/>
<organism evidence="1 2">
    <name type="scientific">Ruminiclostridium hungatei</name>
    <name type="common">Clostridium hungatei</name>
    <dbReference type="NCBI Taxonomy" id="48256"/>
    <lineage>
        <taxon>Bacteria</taxon>
        <taxon>Bacillati</taxon>
        <taxon>Bacillota</taxon>
        <taxon>Clostridia</taxon>
        <taxon>Eubacteriales</taxon>
        <taxon>Oscillospiraceae</taxon>
        <taxon>Ruminiclostridium</taxon>
    </lineage>
</organism>
<sequence length="122" mass="14122">MKIEAKPYRLTTAELEAIVQSDCKVTFDNKGLGLWDKNGSVVAELYANTEDAEQLVKQINLYDELARTIARNLTAWDTSRDKKESLLPEVYLTNRWLYKQITGEEYNFTKACQKFHIGPEWS</sequence>
<name>A0A1V4SSA6_RUMHU</name>
<keyword evidence="2" id="KW-1185">Reference proteome</keyword>
<dbReference type="RefSeq" id="WP_080062664.1">
    <property type="nucleotide sequence ID" value="NZ_MZGX01000001.1"/>
</dbReference>
<gene>
    <name evidence="1" type="ORF">CLHUN_01620</name>
</gene>
<comment type="caution">
    <text evidence="1">The sequence shown here is derived from an EMBL/GenBank/DDBJ whole genome shotgun (WGS) entry which is preliminary data.</text>
</comment>
<dbReference type="EMBL" id="MZGX01000001">
    <property type="protein sequence ID" value="OPX46346.1"/>
    <property type="molecule type" value="Genomic_DNA"/>
</dbReference>
<dbReference type="OrthoDB" id="3035961at2"/>